<reference evidence="1" key="2">
    <citation type="journal article" date="2023" name="IMA Fungus">
        <title>Comparative genomic study of the Penicillium genus elucidates a diverse pangenome and 15 lateral gene transfer events.</title>
        <authorList>
            <person name="Petersen C."/>
            <person name="Sorensen T."/>
            <person name="Nielsen M.R."/>
            <person name="Sondergaard T.E."/>
            <person name="Sorensen J.L."/>
            <person name="Fitzpatrick D.A."/>
            <person name="Frisvad J.C."/>
            <person name="Nielsen K.L."/>
        </authorList>
    </citation>
    <scope>NUCLEOTIDE SEQUENCE</scope>
    <source>
        <strain evidence="1">IBT 23319</strain>
    </source>
</reference>
<gene>
    <name evidence="1" type="ORF">N7469_002087</name>
</gene>
<accession>A0A9W9P9M0</accession>
<proteinExistence type="predicted"/>
<keyword evidence="2" id="KW-1185">Reference proteome</keyword>
<dbReference type="Proteomes" id="UP001147733">
    <property type="component" value="Unassembled WGS sequence"/>
</dbReference>
<dbReference type="RefSeq" id="XP_056503501.1">
    <property type="nucleotide sequence ID" value="XM_056641007.1"/>
</dbReference>
<protein>
    <submittedName>
        <fullName evidence="1">Uncharacterized protein</fullName>
    </submittedName>
</protein>
<dbReference type="EMBL" id="JAPQKT010000002">
    <property type="protein sequence ID" value="KAJ5240496.1"/>
    <property type="molecule type" value="Genomic_DNA"/>
</dbReference>
<dbReference type="AlphaFoldDB" id="A0A9W9P9M0"/>
<name>A0A9W9P9M0_PENCI</name>
<reference evidence="1" key="1">
    <citation type="submission" date="2022-11" db="EMBL/GenBank/DDBJ databases">
        <authorList>
            <person name="Petersen C."/>
        </authorList>
    </citation>
    <scope>NUCLEOTIDE SEQUENCE</scope>
    <source>
        <strain evidence="1">IBT 23319</strain>
    </source>
</reference>
<organism evidence="1 2">
    <name type="scientific">Penicillium citrinum</name>
    <dbReference type="NCBI Taxonomy" id="5077"/>
    <lineage>
        <taxon>Eukaryota</taxon>
        <taxon>Fungi</taxon>
        <taxon>Dikarya</taxon>
        <taxon>Ascomycota</taxon>
        <taxon>Pezizomycotina</taxon>
        <taxon>Eurotiomycetes</taxon>
        <taxon>Eurotiomycetidae</taxon>
        <taxon>Eurotiales</taxon>
        <taxon>Aspergillaceae</taxon>
        <taxon>Penicillium</taxon>
    </lineage>
</organism>
<evidence type="ECO:0000313" key="2">
    <source>
        <dbReference type="Proteomes" id="UP001147733"/>
    </source>
</evidence>
<dbReference type="GeneID" id="81380174"/>
<evidence type="ECO:0000313" key="1">
    <source>
        <dbReference type="EMBL" id="KAJ5240496.1"/>
    </source>
</evidence>
<sequence>MADLEDSSLQSVADWLTPTNPFQFKYPFSSNDFQLHSHSFSILWDETGDNAPEKDPGEYTYPQSPLTGLDNLYSVDTLCDEPGVLVHLVHKPSSHQVRSVASRTQRPVTEVTGDIHITKWKSGIGKIWIEGFGT</sequence>
<comment type="caution">
    <text evidence="1">The sequence shown here is derived from an EMBL/GenBank/DDBJ whole genome shotgun (WGS) entry which is preliminary data.</text>
</comment>